<dbReference type="GO" id="GO:0016832">
    <property type="term" value="F:aldehyde-lyase activity"/>
    <property type="evidence" value="ECO:0007669"/>
    <property type="project" value="TreeGrafter"/>
</dbReference>
<protein>
    <submittedName>
        <fullName evidence="4">Ribulose phosphate epimerase</fullName>
    </submittedName>
</protein>
<dbReference type="SMART" id="SM01007">
    <property type="entry name" value="Aldolase_II"/>
    <property type="match status" value="1"/>
</dbReference>
<keyword evidence="5" id="KW-1185">Reference proteome</keyword>
<dbReference type="GO" id="GO:0019323">
    <property type="term" value="P:pentose catabolic process"/>
    <property type="evidence" value="ECO:0007669"/>
    <property type="project" value="TreeGrafter"/>
</dbReference>
<dbReference type="GO" id="GO:0046872">
    <property type="term" value="F:metal ion binding"/>
    <property type="evidence" value="ECO:0007669"/>
    <property type="project" value="UniProtKB-KW"/>
</dbReference>
<keyword evidence="2" id="KW-0456">Lyase</keyword>
<evidence type="ECO:0000259" key="3">
    <source>
        <dbReference type="SMART" id="SM01007"/>
    </source>
</evidence>
<dbReference type="KEGG" id="nsl:BOX37_19945"/>
<dbReference type="GO" id="GO:0005829">
    <property type="term" value="C:cytosol"/>
    <property type="evidence" value="ECO:0007669"/>
    <property type="project" value="TreeGrafter"/>
</dbReference>
<dbReference type="InterPro" id="IPR036409">
    <property type="entry name" value="Aldolase_II/adducin_N_sf"/>
</dbReference>
<evidence type="ECO:0000313" key="4">
    <source>
        <dbReference type="EMBL" id="APE35844.1"/>
    </source>
</evidence>
<accession>A0A1J0VUX0</accession>
<proteinExistence type="predicted"/>
<dbReference type="Gene3D" id="3.40.225.10">
    <property type="entry name" value="Class II aldolase/adducin N-terminal domain"/>
    <property type="match status" value="1"/>
</dbReference>
<dbReference type="InterPro" id="IPR050197">
    <property type="entry name" value="Aldolase_class_II_sugar_metab"/>
</dbReference>
<evidence type="ECO:0000313" key="5">
    <source>
        <dbReference type="Proteomes" id="UP000183810"/>
    </source>
</evidence>
<reference evidence="4" key="1">
    <citation type="submission" date="2016-11" db="EMBL/GenBank/DDBJ databases">
        <authorList>
            <person name="Jaros S."/>
            <person name="Januszkiewicz K."/>
            <person name="Wedrychowicz H."/>
        </authorList>
    </citation>
    <scope>NUCLEOTIDE SEQUENCE [LARGE SCALE GENOMIC DNA]</scope>
    <source>
        <strain evidence="4">Y48</strain>
    </source>
</reference>
<gene>
    <name evidence="4" type="ORF">BOX37_19945</name>
</gene>
<keyword evidence="1" id="KW-0479">Metal-binding</keyword>
<dbReference type="OrthoDB" id="3729465at2"/>
<dbReference type="Proteomes" id="UP000183810">
    <property type="component" value="Chromosome"/>
</dbReference>
<dbReference type="EMBL" id="CP018082">
    <property type="protein sequence ID" value="APE35844.1"/>
    <property type="molecule type" value="Genomic_DNA"/>
</dbReference>
<dbReference type="SUPFAM" id="SSF53639">
    <property type="entry name" value="AraD/HMP-PK domain-like"/>
    <property type="match status" value="1"/>
</dbReference>
<dbReference type="PANTHER" id="PTHR22789:SF0">
    <property type="entry name" value="3-OXO-TETRONATE 4-PHOSPHATE DECARBOXYLASE-RELATED"/>
    <property type="match status" value="1"/>
</dbReference>
<sequence>MTDPRTHVVQASRALAVAGLGDMVWGHASVRDPEGRGVWMKASGWGFEEIDDDKVVLVSPAGVVLDGTGRRHLEYPIHTAIMAERPDVGSVVHTHAPALSAFASLNCDIRPISHDGVMFAYSRLPRFTETGALIDTHDLGDALATTLGDAAAVLIPNHGAVTVGPDVATAVMYSVLLERACRTQLMSLSAGGPKTWSSESETEYKRSQVWNPTQIQAGFDYLLRSAERGSDVPCPGETGAGPR</sequence>
<evidence type="ECO:0000256" key="1">
    <source>
        <dbReference type="ARBA" id="ARBA00022723"/>
    </source>
</evidence>
<dbReference type="RefSeq" id="WP_071929032.1">
    <property type="nucleotide sequence ID" value="NZ_CP018082.1"/>
</dbReference>
<dbReference type="InterPro" id="IPR001303">
    <property type="entry name" value="Aldolase_II/adducin_N"/>
</dbReference>
<evidence type="ECO:0000256" key="2">
    <source>
        <dbReference type="ARBA" id="ARBA00023239"/>
    </source>
</evidence>
<name>A0A1J0VUX0_9NOCA</name>
<dbReference type="AlphaFoldDB" id="A0A1J0VUX0"/>
<feature type="domain" description="Class II aldolase/adducin N-terminal" evidence="3">
    <location>
        <begin position="6"/>
        <end position="185"/>
    </location>
</feature>
<dbReference type="Pfam" id="PF00596">
    <property type="entry name" value="Aldolase_II"/>
    <property type="match status" value="1"/>
</dbReference>
<organism evidence="4 5">
    <name type="scientific">Nocardia mangyaensis</name>
    <dbReference type="NCBI Taxonomy" id="2213200"/>
    <lineage>
        <taxon>Bacteria</taxon>
        <taxon>Bacillati</taxon>
        <taxon>Actinomycetota</taxon>
        <taxon>Actinomycetes</taxon>
        <taxon>Mycobacteriales</taxon>
        <taxon>Nocardiaceae</taxon>
        <taxon>Nocardia</taxon>
    </lineage>
</organism>
<dbReference type="PANTHER" id="PTHR22789">
    <property type="entry name" value="FUCULOSE PHOSPHATE ALDOLASE"/>
    <property type="match status" value="1"/>
</dbReference>